<dbReference type="RefSeq" id="WP_015182077.1">
    <property type="nucleotide sequence ID" value="NC_019738.1"/>
</dbReference>
<accession>K9WC08</accession>
<name>K9WC08_9CYAN</name>
<dbReference type="AlphaFoldDB" id="K9WC08"/>
<evidence type="ECO:0000313" key="1">
    <source>
        <dbReference type="EMBL" id="AFZ17925.1"/>
    </source>
</evidence>
<evidence type="ECO:0000313" key="2">
    <source>
        <dbReference type="Proteomes" id="UP000010471"/>
    </source>
</evidence>
<keyword evidence="2" id="KW-1185">Reference proteome</keyword>
<dbReference type="Proteomes" id="UP000010471">
    <property type="component" value="Chromosome"/>
</dbReference>
<organism evidence="1 2">
    <name type="scientific">Allocoleopsis franciscana PCC 7113</name>
    <dbReference type="NCBI Taxonomy" id="1173027"/>
    <lineage>
        <taxon>Bacteria</taxon>
        <taxon>Bacillati</taxon>
        <taxon>Cyanobacteriota</taxon>
        <taxon>Cyanophyceae</taxon>
        <taxon>Coleofasciculales</taxon>
        <taxon>Coleofasciculaceae</taxon>
        <taxon>Allocoleopsis</taxon>
        <taxon>Allocoleopsis franciscana</taxon>
    </lineage>
</organism>
<gene>
    <name evidence="1" type="ORF">Mic7113_2108</name>
</gene>
<dbReference type="HOGENOM" id="CLU_3202078_0_0_3"/>
<sequence length="45" mass="5197">MSKGINSLADSRVDEWTKGVMPRQLTENYLLVLFKVFHEITGDRT</sequence>
<dbReference type="STRING" id="1173027.Mic7113_2108"/>
<dbReference type="EMBL" id="CP003630">
    <property type="protein sequence ID" value="AFZ17925.1"/>
    <property type="molecule type" value="Genomic_DNA"/>
</dbReference>
<protein>
    <submittedName>
        <fullName evidence="1">Uncharacterized protein</fullName>
    </submittedName>
</protein>
<dbReference type="KEGG" id="mic:Mic7113_2108"/>
<proteinExistence type="predicted"/>
<reference evidence="1 2" key="1">
    <citation type="submission" date="2012-06" db="EMBL/GenBank/DDBJ databases">
        <title>Finished chromosome of genome of Microcoleus sp. PCC 7113.</title>
        <authorList>
            <consortium name="US DOE Joint Genome Institute"/>
            <person name="Gugger M."/>
            <person name="Coursin T."/>
            <person name="Rippka R."/>
            <person name="Tandeau De Marsac N."/>
            <person name="Huntemann M."/>
            <person name="Wei C.-L."/>
            <person name="Han J."/>
            <person name="Detter J.C."/>
            <person name="Han C."/>
            <person name="Tapia R."/>
            <person name="Chen A."/>
            <person name="Kyrpides N."/>
            <person name="Mavromatis K."/>
            <person name="Markowitz V."/>
            <person name="Szeto E."/>
            <person name="Ivanova N."/>
            <person name="Pagani I."/>
            <person name="Pati A."/>
            <person name="Goodwin L."/>
            <person name="Nordberg H.P."/>
            <person name="Cantor M.N."/>
            <person name="Hua S.X."/>
            <person name="Woyke T."/>
            <person name="Kerfeld C.A."/>
        </authorList>
    </citation>
    <scope>NUCLEOTIDE SEQUENCE [LARGE SCALE GENOMIC DNA]</scope>
    <source>
        <strain evidence="1 2">PCC 7113</strain>
    </source>
</reference>